<dbReference type="PANTHER" id="PTHR31005">
    <property type="entry name" value="DUF4139 DOMAIN-CONTAINING PROTEIN"/>
    <property type="match status" value="1"/>
</dbReference>
<sequence>MTTDNPPAFEPTGIELQSVTDSTITAVSLYSTRAEVTRLFKFTVQTGQNQVNISGLPNVLDEQSLKVEGRGAATIHDVTLSMAEKLGSRSSPKLEELLIMQEEKADALARCQQALSSVKQYLGSLTVQHLAPSQLEEVLQQSETTGARLDARKAELMRELKRINADIDSERAQIKISPGQNKLRNKAAIGVFAESAGDVEIALVYAVPFASWAAFYDIRVNMDTKESPVTIIYKAAVQQNTGESWDNVPLQLETATPTFGTDVPQLSAWNLDIFQPPPTTYARNARAHYSSASQAPVIITQMSHRRSRSRSPRRSRSRSRRHSVSSSSDDPLPVPMGIMGSTVTSTGNVSATFRVPGLVSIPCDGAAHNFTIVELHPQAAMSWVAVPKREAKTHLTAHITNASEYTLLSGTANVYVDGSFIARSAVPTVSPQESFDCPLGLDPSIRITYHPVAKKLSQTGFYKKSATHHVFTQRIAIQNTKSVVVENLKIIDQIPSSQNAQIKVKLVQPALSLDEDTVKGAEVGKTVKVGADIVARWDGGENADRRVSWTCAVPAQGKINLSLEWTVTVSPANAHVIGL</sequence>
<accession>A0AAD7NC56</accession>
<organism evidence="5 6">
    <name type="scientific">Mycena metata</name>
    <dbReference type="NCBI Taxonomy" id="1033252"/>
    <lineage>
        <taxon>Eukaryota</taxon>
        <taxon>Fungi</taxon>
        <taxon>Dikarya</taxon>
        <taxon>Basidiomycota</taxon>
        <taxon>Agaricomycotina</taxon>
        <taxon>Agaricomycetes</taxon>
        <taxon>Agaricomycetidae</taxon>
        <taxon>Agaricales</taxon>
        <taxon>Marasmiineae</taxon>
        <taxon>Mycenaceae</taxon>
        <taxon>Mycena</taxon>
    </lineage>
</organism>
<reference evidence="5" key="1">
    <citation type="submission" date="2023-03" db="EMBL/GenBank/DDBJ databases">
        <title>Massive genome expansion in bonnet fungi (Mycena s.s.) driven by repeated elements and novel gene families across ecological guilds.</title>
        <authorList>
            <consortium name="Lawrence Berkeley National Laboratory"/>
            <person name="Harder C.B."/>
            <person name="Miyauchi S."/>
            <person name="Viragh M."/>
            <person name="Kuo A."/>
            <person name="Thoen E."/>
            <person name="Andreopoulos B."/>
            <person name="Lu D."/>
            <person name="Skrede I."/>
            <person name="Drula E."/>
            <person name="Henrissat B."/>
            <person name="Morin E."/>
            <person name="Kohler A."/>
            <person name="Barry K."/>
            <person name="LaButti K."/>
            <person name="Morin E."/>
            <person name="Salamov A."/>
            <person name="Lipzen A."/>
            <person name="Mereny Z."/>
            <person name="Hegedus B."/>
            <person name="Baldrian P."/>
            <person name="Stursova M."/>
            <person name="Weitz H."/>
            <person name="Taylor A."/>
            <person name="Grigoriev I.V."/>
            <person name="Nagy L.G."/>
            <person name="Martin F."/>
            <person name="Kauserud H."/>
        </authorList>
    </citation>
    <scope>NUCLEOTIDE SEQUENCE</scope>
    <source>
        <strain evidence="5">CBHHK182m</strain>
    </source>
</reference>
<feature type="coiled-coil region" evidence="1">
    <location>
        <begin position="146"/>
        <end position="173"/>
    </location>
</feature>
<dbReference type="Pfam" id="PF13598">
    <property type="entry name" value="DUF4139"/>
    <property type="match status" value="1"/>
</dbReference>
<dbReference type="AlphaFoldDB" id="A0AAD7NC56"/>
<feature type="compositionally biased region" description="Basic residues" evidence="2">
    <location>
        <begin position="303"/>
        <end position="323"/>
    </location>
</feature>
<dbReference type="Proteomes" id="UP001215598">
    <property type="component" value="Unassembled WGS sequence"/>
</dbReference>
<evidence type="ECO:0000256" key="2">
    <source>
        <dbReference type="SAM" id="MobiDB-lite"/>
    </source>
</evidence>
<dbReference type="PANTHER" id="PTHR31005:SF8">
    <property type="entry name" value="DUF4139 DOMAIN-CONTAINING PROTEIN"/>
    <property type="match status" value="1"/>
</dbReference>
<evidence type="ECO:0000313" key="5">
    <source>
        <dbReference type="EMBL" id="KAJ7754602.1"/>
    </source>
</evidence>
<feature type="domain" description="DUF4140" evidence="4">
    <location>
        <begin position="27"/>
        <end position="123"/>
    </location>
</feature>
<proteinExistence type="predicted"/>
<dbReference type="Pfam" id="PF13600">
    <property type="entry name" value="DUF4140"/>
    <property type="match status" value="1"/>
</dbReference>
<dbReference type="NCBIfam" id="TIGR02231">
    <property type="entry name" value="mucoidy inhibitor MuiA family protein"/>
    <property type="match status" value="1"/>
</dbReference>
<evidence type="ECO:0000259" key="4">
    <source>
        <dbReference type="Pfam" id="PF13600"/>
    </source>
</evidence>
<gene>
    <name evidence="5" type="ORF">B0H16DRAFT_1542928</name>
</gene>
<name>A0AAD7NC56_9AGAR</name>
<feature type="region of interest" description="Disordered" evidence="2">
    <location>
        <begin position="300"/>
        <end position="340"/>
    </location>
</feature>
<evidence type="ECO:0008006" key="7">
    <source>
        <dbReference type="Google" id="ProtNLM"/>
    </source>
</evidence>
<keyword evidence="6" id="KW-1185">Reference proteome</keyword>
<keyword evidence="1" id="KW-0175">Coiled coil</keyword>
<dbReference type="InterPro" id="IPR037291">
    <property type="entry name" value="DUF4139"/>
</dbReference>
<comment type="caution">
    <text evidence="5">The sequence shown here is derived from an EMBL/GenBank/DDBJ whole genome shotgun (WGS) entry which is preliminary data.</text>
</comment>
<feature type="domain" description="DUF4139" evidence="3">
    <location>
        <begin position="202"/>
        <end position="568"/>
    </location>
</feature>
<dbReference type="InterPro" id="IPR025554">
    <property type="entry name" value="DUF4140"/>
</dbReference>
<dbReference type="InterPro" id="IPR011935">
    <property type="entry name" value="CHP02231"/>
</dbReference>
<dbReference type="EMBL" id="JARKIB010000052">
    <property type="protein sequence ID" value="KAJ7754602.1"/>
    <property type="molecule type" value="Genomic_DNA"/>
</dbReference>
<evidence type="ECO:0000256" key="1">
    <source>
        <dbReference type="SAM" id="Coils"/>
    </source>
</evidence>
<evidence type="ECO:0000259" key="3">
    <source>
        <dbReference type="Pfam" id="PF13598"/>
    </source>
</evidence>
<protein>
    <recommendedName>
        <fullName evidence="7">Mucoidy inhibitor A</fullName>
    </recommendedName>
</protein>
<evidence type="ECO:0000313" key="6">
    <source>
        <dbReference type="Proteomes" id="UP001215598"/>
    </source>
</evidence>